<organism evidence="1 2">
    <name type="scientific">Sclerotinia sclerotiorum (strain ATCC 18683 / 1980 / Ss-1)</name>
    <name type="common">White mold</name>
    <name type="synonym">Whetzelinia sclerotiorum</name>
    <dbReference type="NCBI Taxonomy" id="665079"/>
    <lineage>
        <taxon>Eukaryota</taxon>
        <taxon>Fungi</taxon>
        <taxon>Dikarya</taxon>
        <taxon>Ascomycota</taxon>
        <taxon>Pezizomycotina</taxon>
        <taxon>Leotiomycetes</taxon>
        <taxon>Helotiales</taxon>
        <taxon>Sclerotiniaceae</taxon>
        <taxon>Sclerotinia</taxon>
    </lineage>
</organism>
<keyword evidence="2" id="KW-1185">Reference proteome</keyword>
<accession>A7EAP9</accession>
<gene>
    <name evidence="1" type="ORF">SS1G_02381</name>
</gene>
<dbReference type="Proteomes" id="UP000001312">
    <property type="component" value="Unassembled WGS sequence"/>
</dbReference>
<dbReference type="AlphaFoldDB" id="A7EAP9"/>
<dbReference type="EMBL" id="CH476623">
    <property type="protein sequence ID" value="EDN99527.1"/>
    <property type="molecule type" value="Genomic_DNA"/>
</dbReference>
<dbReference type="HOGENOM" id="CLU_3335865_0_0_1"/>
<dbReference type="InParanoid" id="A7EAP9"/>
<dbReference type="RefSeq" id="XP_001596165.1">
    <property type="nucleotide sequence ID" value="XM_001596115.1"/>
</dbReference>
<dbReference type="GeneID" id="5492730"/>
<dbReference type="KEGG" id="ssl:SS1G_02381"/>
<reference evidence="2" key="1">
    <citation type="journal article" date="2011" name="PLoS Genet.">
        <title>Genomic analysis of the necrotrophic fungal pathogens Sclerotinia sclerotiorum and Botrytis cinerea.</title>
        <authorList>
            <person name="Amselem J."/>
            <person name="Cuomo C.A."/>
            <person name="van Kan J.A."/>
            <person name="Viaud M."/>
            <person name="Benito E.P."/>
            <person name="Couloux A."/>
            <person name="Coutinho P.M."/>
            <person name="de Vries R.P."/>
            <person name="Dyer P.S."/>
            <person name="Fillinger S."/>
            <person name="Fournier E."/>
            <person name="Gout L."/>
            <person name="Hahn M."/>
            <person name="Kohn L."/>
            <person name="Lapalu N."/>
            <person name="Plummer K.M."/>
            <person name="Pradier J.M."/>
            <person name="Quevillon E."/>
            <person name="Sharon A."/>
            <person name="Simon A."/>
            <person name="ten Have A."/>
            <person name="Tudzynski B."/>
            <person name="Tudzynski P."/>
            <person name="Wincker P."/>
            <person name="Andrew M."/>
            <person name="Anthouard V."/>
            <person name="Beever R.E."/>
            <person name="Beffa R."/>
            <person name="Benoit I."/>
            <person name="Bouzid O."/>
            <person name="Brault B."/>
            <person name="Chen Z."/>
            <person name="Choquer M."/>
            <person name="Collemare J."/>
            <person name="Cotton P."/>
            <person name="Danchin E.G."/>
            <person name="Da Silva C."/>
            <person name="Gautier A."/>
            <person name="Giraud C."/>
            <person name="Giraud T."/>
            <person name="Gonzalez C."/>
            <person name="Grossetete S."/>
            <person name="Guldener U."/>
            <person name="Henrissat B."/>
            <person name="Howlett B.J."/>
            <person name="Kodira C."/>
            <person name="Kretschmer M."/>
            <person name="Lappartient A."/>
            <person name="Leroch M."/>
            <person name="Levis C."/>
            <person name="Mauceli E."/>
            <person name="Neuveglise C."/>
            <person name="Oeser B."/>
            <person name="Pearson M."/>
            <person name="Poulain J."/>
            <person name="Poussereau N."/>
            <person name="Quesneville H."/>
            <person name="Rascle C."/>
            <person name="Schumacher J."/>
            <person name="Segurens B."/>
            <person name="Sexton A."/>
            <person name="Silva E."/>
            <person name="Sirven C."/>
            <person name="Soanes D.M."/>
            <person name="Talbot N.J."/>
            <person name="Templeton M."/>
            <person name="Yandava C."/>
            <person name="Yarden O."/>
            <person name="Zeng Q."/>
            <person name="Rollins J.A."/>
            <person name="Lebrun M.H."/>
            <person name="Dickman M."/>
        </authorList>
    </citation>
    <scope>NUCLEOTIDE SEQUENCE [LARGE SCALE GENOMIC DNA]</scope>
    <source>
        <strain evidence="2">ATCC 18683 / 1980 / Ss-1</strain>
    </source>
</reference>
<protein>
    <submittedName>
        <fullName evidence="1">Uncharacterized protein</fullName>
    </submittedName>
</protein>
<sequence length="38" mass="4317">MVSYYHYYHTIRLTKYFADTAFNGSLGLLTSVNSTPLA</sequence>
<evidence type="ECO:0000313" key="2">
    <source>
        <dbReference type="Proteomes" id="UP000001312"/>
    </source>
</evidence>
<evidence type="ECO:0000313" key="1">
    <source>
        <dbReference type="EMBL" id="EDN99527.1"/>
    </source>
</evidence>
<proteinExistence type="predicted"/>
<name>A7EAP9_SCLS1</name>